<dbReference type="Proteomes" id="UP000000310">
    <property type="component" value="Chromosome"/>
</dbReference>
<dbReference type="CDD" id="cd05233">
    <property type="entry name" value="SDR_c"/>
    <property type="match status" value="1"/>
</dbReference>
<organism evidence="5 6">
    <name type="scientific">Pseudopedobacter saltans (strain ATCC 51119 / DSM 12145 / JCM 21818 / CCUG 39354 / LMG 10337 / NBRC 100064 / NCIMB 13643)</name>
    <name type="common">Pedobacter saltans</name>
    <dbReference type="NCBI Taxonomy" id="762903"/>
    <lineage>
        <taxon>Bacteria</taxon>
        <taxon>Pseudomonadati</taxon>
        <taxon>Bacteroidota</taxon>
        <taxon>Sphingobacteriia</taxon>
        <taxon>Sphingobacteriales</taxon>
        <taxon>Sphingobacteriaceae</taxon>
        <taxon>Pseudopedobacter</taxon>
    </lineage>
</organism>
<dbReference type="HOGENOM" id="CLU_010194_2_1_10"/>
<evidence type="ECO:0000313" key="5">
    <source>
        <dbReference type="EMBL" id="ADY51221.1"/>
    </source>
</evidence>
<dbReference type="PANTHER" id="PTHR42901">
    <property type="entry name" value="ALCOHOL DEHYDROGENASE"/>
    <property type="match status" value="1"/>
</dbReference>
<keyword evidence="4" id="KW-0812">Transmembrane</keyword>
<dbReference type="GO" id="GO:0016491">
    <property type="term" value="F:oxidoreductase activity"/>
    <property type="evidence" value="ECO:0007669"/>
    <property type="project" value="UniProtKB-KW"/>
</dbReference>
<evidence type="ECO:0000256" key="1">
    <source>
        <dbReference type="ARBA" id="ARBA00006484"/>
    </source>
</evidence>
<dbReference type="RefSeq" id="WP_013631722.1">
    <property type="nucleotide sequence ID" value="NC_015177.1"/>
</dbReference>
<dbReference type="Pfam" id="PF00106">
    <property type="entry name" value="adh_short"/>
    <property type="match status" value="1"/>
</dbReference>
<dbReference type="InterPro" id="IPR036291">
    <property type="entry name" value="NAD(P)-bd_dom_sf"/>
</dbReference>
<evidence type="ECO:0000256" key="3">
    <source>
        <dbReference type="RuleBase" id="RU000363"/>
    </source>
</evidence>
<keyword evidence="2" id="KW-0560">Oxidoreductase</keyword>
<name>F0S800_PSESL</name>
<gene>
    <name evidence="5" type="ordered locus">Pedsa_0645</name>
</gene>
<dbReference type="PRINTS" id="PR00081">
    <property type="entry name" value="GDHRDH"/>
</dbReference>
<evidence type="ECO:0000256" key="2">
    <source>
        <dbReference type="ARBA" id="ARBA00023002"/>
    </source>
</evidence>
<evidence type="ECO:0000313" key="6">
    <source>
        <dbReference type="Proteomes" id="UP000000310"/>
    </source>
</evidence>
<sequence length="258" mass="27918">MSLYALITGASGGIGRAIAYKLASHKINLILVSRSEQKLNEVASDISAKFDVDALYLSLDLSYPDSNTILLNFLNEKNIGINILVNNAGYGLSGPLLNTGLSDWINMLSLNMISLTSLTYTFLPILKSQQKGYILNIASIAAYQSIPFLSLYAASKSFVLSFSRGLAKELEGSGVSVTCVSPGPTDTEFIVRARVGRTGQHTAKRVNMTPEEVASIAVKAMFSERKEIVPGLINKMGVFLSWLLPKSLVESVSAKIYQ</sequence>
<reference evidence="5 6" key="1">
    <citation type="journal article" date="2011" name="Stand. Genomic Sci.">
        <title>Complete genome sequence of the gliding, heparinolytic Pedobacter saltans type strain (113).</title>
        <authorList>
            <person name="Liolios K."/>
            <person name="Sikorski J."/>
            <person name="Lu M."/>
            <person name="Nolan M."/>
            <person name="Lapidus A."/>
            <person name="Lucas S."/>
            <person name="Hammon N."/>
            <person name="Deshpande S."/>
            <person name="Cheng J.F."/>
            <person name="Tapia R."/>
            <person name="Han C."/>
            <person name="Goodwin L."/>
            <person name="Pitluck S."/>
            <person name="Huntemann M."/>
            <person name="Ivanova N."/>
            <person name="Pagani I."/>
            <person name="Mavromatis K."/>
            <person name="Ovchinikova G."/>
            <person name="Pati A."/>
            <person name="Chen A."/>
            <person name="Palaniappan K."/>
            <person name="Land M."/>
            <person name="Hauser L."/>
            <person name="Brambilla E.M."/>
            <person name="Kotsyurbenko O."/>
            <person name="Rohde M."/>
            <person name="Tindall B.J."/>
            <person name="Abt B."/>
            <person name="Goker M."/>
            <person name="Detter J.C."/>
            <person name="Woyke T."/>
            <person name="Bristow J."/>
            <person name="Eisen J.A."/>
            <person name="Markowitz V."/>
            <person name="Hugenholtz P."/>
            <person name="Klenk H.P."/>
            <person name="Kyrpides N.C."/>
        </authorList>
    </citation>
    <scope>NUCLEOTIDE SEQUENCE [LARGE SCALE GENOMIC DNA]</scope>
    <source>
        <strain evidence="6">ATCC 51119 / DSM 12145 / JCM 21818 / LMG 10337 / NBRC 100064 / NCIMB 13643</strain>
    </source>
</reference>
<dbReference type="PROSITE" id="PS00061">
    <property type="entry name" value="ADH_SHORT"/>
    <property type="match status" value="1"/>
</dbReference>
<dbReference type="InterPro" id="IPR002347">
    <property type="entry name" value="SDR_fam"/>
</dbReference>
<feature type="transmembrane region" description="Helical" evidence="4">
    <location>
        <begin position="104"/>
        <end position="126"/>
    </location>
</feature>
<dbReference type="STRING" id="762903.Pedsa_0645"/>
<protein>
    <submittedName>
        <fullName evidence="5">Short-chain dehydrogenase/reductase SDR</fullName>
    </submittedName>
</protein>
<dbReference type="Gene3D" id="3.40.50.720">
    <property type="entry name" value="NAD(P)-binding Rossmann-like Domain"/>
    <property type="match status" value="1"/>
</dbReference>
<reference evidence="6" key="2">
    <citation type="submission" date="2011-02" db="EMBL/GenBank/DDBJ databases">
        <title>The complete genome of Pedobacter saltans DSM 12145.</title>
        <authorList>
            <consortium name="US DOE Joint Genome Institute (JGI-PGF)"/>
            <person name="Lucas S."/>
            <person name="Copeland A."/>
            <person name="Lapidus A."/>
            <person name="Bruce D."/>
            <person name="Goodwin L."/>
            <person name="Pitluck S."/>
            <person name="Kyrpides N."/>
            <person name="Mavromatis K."/>
            <person name="Pagani I."/>
            <person name="Ivanova N."/>
            <person name="Ovchinnikova G."/>
            <person name="Lu M."/>
            <person name="Detter J.C."/>
            <person name="Han C."/>
            <person name="Land M."/>
            <person name="Hauser L."/>
            <person name="Markowitz V."/>
            <person name="Cheng J.-F."/>
            <person name="Hugenholtz P."/>
            <person name="Woyke T."/>
            <person name="Wu D."/>
            <person name="Tindall B."/>
            <person name="Pomrenke H.G."/>
            <person name="Brambilla E."/>
            <person name="Klenk H.-P."/>
            <person name="Eisen J.A."/>
        </authorList>
    </citation>
    <scope>NUCLEOTIDE SEQUENCE [LARGE SCALE GENOMIC DNA]</scope>
    <source>
        <strain evidence="6">ATCC 51119 / DSM 12145 / JCM 21818 / LMG 10337 / NBRC 100064 / NCIMB 13643</strain>
    </source>
</reference>
<keyword evidence="4" id="KW-1133">Transmembrane helix</keyword>
<dbReference type="OrthoDB" id="1235794at2"/>
<comment type="similarity">
    <text evidence="1 3">Belongs to the short-chain dehydrogenases/reductases (SDR) family.</text>
</comment>
<dbReference type="AlphaFoldDB" id="F0S800"/>
<keyword evidence="4" id="KW-0472">Membrane</keyword>
<dbReference type="InterPro" id="IPR020904">
    <property type="entry name" value="Sc_DH/Rdtase_CS"/>
</dbReference>
<dbReference type="EMBL" id="CP002545">
    <property type="protein sequence ID" value="ADY51221.1"/>
    <property type="molecule type" value="Genomic_DNA"/>
</dbReference>
<feature type="transmembrane region" description="Helical" evidence="4">
    <location>
        <begin position="133"/>
        <end position="154"/>
    </location>
</feature>
<dbReference type="PANTHER" id="PTHR42901:SF1">
    <property type="entry name" value="ALCOHOL DEHYDROGENASE"/>
    <property type="match status" value="1"/>
</dbReference>
<dbReference type="PIRSF" id="PIRSF000126">
    <property type="entry name" value="11-beta-HSD1"/>
    <property type="match status" value="1"/>
</dbReference>
<dbReference type="KEGG" id="psn:Pedsa_0645"/>
<proteinExistence type="inferred from homology"/>
<dbReference type="PRINTS" id="PR00080">
    <property type="entry name" value="SDRFAMILY"/>
</dbReference>
<evidence type="ECO:0000256" key="4">
    <source>
        <dbReference type="SAM" id="Phobius"/>
    </source>
</evidence>
<accession>F0S800</accession>
<keyword evidence="6" id="KW-1185">Reference proteome</keyword>
<dbReference type="SUPFAM" id="SSF51735">
    <property type="entry name" value="NAD(P)-binding Rossmann-fold domains"/>
    <property type="match status" value="1"/>
</dbReference>
<dbReference type="eggNOG" id="COG0300">
    <property type="taxonomic scope" value="Bacteria"/>
</dbReference>